<keyword evidence="4" id="KW-0804">Transcription</keyword>
<dbReference type="Gene3D" id="3.40.190.10">
    <property type="entry name" value="Periplasmic binding protein-like II"/>
    <property type="match status" value="2"/>
</dbReference>
<name>A0A1I3NFL5_9RHOB</name>
<feature type="domain" description="HTH lysR-type" evidence="5">
    <location>
        <begin position="9"/>
        <end position="66"/>
    </location>
</feature>
<dbReference type="PANTHER" id="PTHR30537">
    <property type="entry name" value="HTH-TYPE TRANSCRIPTIONAL REGULATOR"/>
    <property type="match status" value="1"/>
</dbReference>
<keyword evidence="2" id="KW-0805">Transcription regulation</keyword>
<dbReference type="InterPro" id="IPR058163">
    <property type="entry name" value="LysR-type_TF_proteobact-type"/>
</dbReference>
<evidence type="ECO:0000313" key="6">
    <source>
        <dbReference type="EMBL" id="SFJ07959.1"/>
    </source>
</evidence>
<evidence type="ECO:0000256" key="4">
    <source>
        <dbReference type="ARBA" id="ARBA00023163"/>
    </source>
</evidence>
<dbReference type="GO" id="GO:0043565">
    <property type="term" value="F:sequence-specific DNA binding"/>
    <property type="evidence" value="ECO:0007669"/>
    <property type="project" value="TreeGrafter"/>
</dbReference>
<sequence length="299" mass="32307">MSHPRRLYPSITALCAFEAAARLGSFTEAAAELSLSQSALSRQIAALEDHLGRRLLERSTRRVALTPEGAAYAREVAPALSRIRDATLGLMTDSGRRSLTIALLPTFGTRWLMPRMPRFAAAHPDVTIAFATRIGRFDLAAERIDAAIHHGAEDWPGARLTPLMAETVIPVASPAFPGAAGGLSAEAVREAPKLLMRSRPHDWQDWFAAHALPAAPAQGMAFEQFALVIQACQAGVGLALAPDFLVRPELADGRLVQVGRPIRSRGAYWFVEPAEGPPRESVRLFRDWLLAEAADAPSA</sequence>
<keyword evidence="7" id="KW-1185">Reference proteome</keyword>
<dbReference type="Pfam" id="PF03466">
    <property type="entry name" value="LysR_substrate"/>
    <property type="match status" value="1"/>
</dbReference>
<dbReference type="Gene3D" id="1.10.10.10">
    <property type="entry name" value="Winged helix-like DNA-binding domain superfamily/Winged helix DNA-binding domain"/>
    <property type="match status" value="1"/>
</dbReference>
<evidence type="ECO:0000259" key="5">
    <source>
        <dbReference type="PROSITE" id="PS50931"/>
    </source>
</evidence>
<evidence type="ECO:0000256" key="2">
    <source>
        <dbReference type="ARBA" id="ARBA00023015"/>
    </source>
</evidence>
<dbReference type="SUPFAM" id="SSF53850">
    <property type="entry name" value="Periplasmic binding protein-like II"/>
    <property type="match status" value="1"/>
</dbReference>
<organism evidence="6 7">
    <name type="scientific">Albimonas pacifica</name>
    <dbReference type="NCBI Taxonomy" id="1114924"/>
    <lineage>
        <taxon>Bacteria</taxon>
        <taxon>Pseudomonadati</taxon>
        <taxon>Pseudomonadota</taxon>
        <taxon>Alphaproteobacteria</taxon>
        <taxon>Rhodobacterales</taxon>
        <taxon>Paracoccaceae</taxon>
        <taxon>Albimonas</taxon>
    </lineage>
</organism>
<reference evidence="6 7" key="1">
    <citation type="submission" date="2016-10" db="EMBL/GenBank/DDBJ databases">
        <authorList>
            <person name="de Groot N.N."/>
        </authorList>
    </citation>
    <scope>NUCLEOTIDE SEQUENCE [LARGE SCALE GENOMIC DNA]</scope>
    <source>
        <strain evidence="6 7">CGMCC 1.11030</strain>
    </source>
</reference>
<dbReference type="Pfam" id="PF00126">
    <property type="entry name" value="HTH_1"/>
    <property type="match status" value="1"/>
</dbReference>
<dbReference type="InterPro" id="IPR000847">
    <property type="entry name" value="LysR_HTH_N"/>
</dbReference>
<evidence type="ECO:0000313" key="7">
    <source>
        <dbReference type="Proteomes" id="UP000199377"/>
    </source>
</evidence>
<dbReference type="RefSeq" id="WP_177236382.1">
    <property type="nucleotide sequence ID" value="NZ_FOQH01000013.1"/>
</dbReference>
<gene>
    <name evidence="6" type="ORF">SAMN05216258_11361</name>
</gene>
<dbReference type="SUPFAM" id="SSF46785">
    <property type="entry name" value="Winged helix' DNA-binding domain"/>
    <property type="match status" value="1"/>
</dbReference>
<dbReference type="InterPro" id="IPR005119">
    <property type="entry name" value="LysR_subst-bd"/>
</dbReference>
<evidence type="ECO:0000256" key="1">
    <source>
        <dbReference type="ARBA" id="ARBA00009437"/>
    </source>
</evidence>
<dbReference type="Proteomes" id="UP000199377">
    <property type="component" value="Unassembled WGS sequence"/>
</dbReference>
<comment type="similarity">
    <text evidence="1">Belongs to the LysR transcriptional regulatory family.</text>
</comment>
<dbReference type="GO" id="GO:0003700">
    <property type="term" value="F:DNA-binding transcription factor activity"/>
    <property type="evidence" value="ECO:0007669"/>
    <property type="project" value="InterPro"/>
</dbReference>
<dbReference type="InterPro" id="IPR036390">
    <property type="entry name" value="WH_DNA-bd_sf"/>
</dbReference>
<dbReference type="EMBL" id="FOQH01000013">
    <property type="protein sequence ID" value="SFJ07959.1"/>
    <property type="molecule type" value="Genomic_DNA"/>
</dbReference>
<evidence type="ECO:0000256" key="3">
    <source>
        <dbReference type="ARBA" id="ARBA00023125"/>
    </source>
</evidence>
<dbReference type="PANTHER" id="PTHR30537:SF74">
    <property type="entry name" value="HTH-TYPE TRANSCRIPTIONAL REGULATOR TRPI"/>
    <property type="match status" value="1"/>
</dbReference>
<dbReference type="PROSITE" id="PS50931">
    <property type="entry name" value="HTH_LYSR"/>
    <property type="match status" value="1"/>
</dbReference>
<dbReference type="FunFam" id="1.10.10.10:FF:000001">
    <property type="entry name" value="LysR family transcriptional regulator"/>
    <property type="match status" value="1"/>
</dbReference>
<keyword evidence="3 6" id="KW-0238">DNA-binding</keyword>
<dbReference type="AlphaFoldDB" id="A0A1I3NFL5"/>
<accession>A0A1I3NFL5</accession>
<dbReference type="InterPro" id="IPR036388">
    <property type="entry name" value="WH-like_DNA-bd_sf"/>
</dbReference>
<dbReference type="PRINTS" id="PR00039">
    <property type="entry name" value="HTHLYSR"/>
</dbReference>
<protein>
    <submittedName>
        <fullName evidence="6">DNA-binding transcriptional regulator, LysR family</fullName>
    </submittedName>
</protein>
<proteinExistence type="inferred from homology"/>
<dbReference type="STRING" id="1114924.SAMN05216258_11361"/>
<dbReference type="GO" id="GO:0006351">
    <property type="term" value="P:DNA-templated transcription"/>
    <property type="evidence" value="ECO:0007669"/>
    <property type="project" value="TreeGrafter"/>
</dbReference>